<evidence type="ECO:0000256" key="1">
    <source>
        <dbReference type="SAM" id="MobiDB-lite"/>
    </source>
</evidence>
<dbReference type="InterPro" id="IPR011083">
    <property type="entry name" value="Phage_tail_collar_dom"/>
</dbReference>
<dbReference type="SUPFAM" id="SSF88874">
    <property type="entry name" value="Receptor-binding domain of short tail fibre protein gp12"/>
    <property type="match status" value="1"/>
</dbReference>
<feature type="region of interest" description="Disordered" evidence="1">
    <location>
        <begin position="125"/>
        <end position="156"/>
    </location>
</feature>
<dbReference type="Gene3D" id="3.90.1340.10">
    <property type="entry name" value="Phage tail collar domain"/>
    <property type="match status" value="1"/>
</dbReference>
<dbReference type="InterPro" id="IPR037053">
    <property type="entry name" value="Phage_tail_collar_dom_sf"/>
</dbReference>
<dbReference type="Proteomes" id="UP000298471">
    <property type="component" value="Unassembled WGS sequence"/>
</dbReference>
<feature type="domain" description="Phage tail collar" evidence="2">
    <location>
        <begin position="7"/>
        <end position="63"/>
    </location>
</feature>
<evidence type="ECO:0000313" key="3">
    <source>
        <dbReference type="EMBL" id="TGE27356.1"/>
    </source>
</evidence>
<keyword evidence="4" id="KW-1185">Reference proteome</keyword>
<dbReference type="AlphaFoldDB" id="A0A4Z0QCZ7"/>
<dbReference type="EMBL" id="SRMB01000002">
    <property type="protein sequence ID" value="TGE27356.1"/>
    <property type="molecule type" value="Genomic_DNA"/>
</dbReference>
<comment type="caution">
    <text evidence="3">The sequence shown here is derived from an EMBL/GenBank/DDBJ whole genome shotgun (WGS) entry which is preliminary data.</text>
</comment>
<organism evidence="3 4">
    <name type="scientific">Hymenobacter metallicola</name>
    <dbReference type="NCBI Taxonomy" id="2563114"/>
    <lineage>
        <taxon>Bacteria</taxon>
        <taxon>Pseudomonadati</taxon>
        <taxon>Bacteroidota</taxon>
        <taxon>Cytophagia</taxon>
        <taxon>Cytophagales</taxon>
        <taxon>Hymenobacteraceae</taxon>
        <taxon>Hymenobacter</taxon>
    </lineage>
</organism>
<protein>
    <submittedName>
        <fullName evidence="3">Phage tail protein</fullName>
    </submittedName>
</protein>
<name>A0A4Z0QCZ7_9BACT</name>
<evidence type="ECO:0000259" key="2">
    <source>
        <dbReference type="Pfam" id="PF07484"/>
    </source>
</evidence>
<gene>
    <name evidence="3" type="ORF">E5K02_13310</name>
</gene>
<dbReference type="Pfam" id="PF07484">
    <property type="entry name" value="Collar"/>
    <property type="match status" value="1"/>
</dbReference>
<reference evidence="3 4" key="1">
    <citation type="submission" date="2019-04" db="EMBL/GenBank/DDBJ databases">
        <authorList>
            <person name="Feng G."/>
            <person name="Zhang J."/>
            <person name="Zhu H."/>
        </authorList>
    </citation>
    <scope>NUCLEOTIDE SEQUENCE [LARGE SCALE GENOMIC DNA]</scope>
    <source>
        <strain evidence="3 4">9PBR-1</strain>
    </source>
</reference>
<dbReference type="OrthoDB" id="9810174at2"/>
<dbReference type="RefSeq" id="WP_135395256.1">
    <property type="nucleotide sequence ID" value="NZ_SRMB01000002.1"/>
</dbReference>
<accession>A0A4Z0QCZ7</accession>
<evidence type="ECO:0000313" key="4">
    <source>
        <dbReference type="Proteomes" id="UP000298471"/>
    </source>
</evidence>
<proteinExistence type="predicted"/>
<sequence length="184" mass="18504">MDEAYIGSLVLFAGNFAPRGWAFCDGSLLSIAQNSALFSILGTTYGGNGQTTFALPDLRGRTPVHANNGQAGPGVAAVQLGERAGTNSVTLNSQQLPAHTHGQQFMSGAATAAAPAAGLSLAQANGSVPSTGDTTATNIYGSSGTPVAGGQTSAAGNSQPVSVMQPYLGINYIICLQGLYPSRN</sequence>